<proteinExistence type="inferred from homology"/>
<dbReference type="SUPFAM" id="SSF51645">
    <property type="entry name" value="Malate synthase G"/>
    <property type="match status" value="1"/>
</dbReference>
<gene>
    <name evidence="13" type="primary">aceB_1</name>
    <name evidence="13" type="ORF">Afe05nite_40650</name>
</gene>
<evidence type="ECO:0000256" key="1">
    <source>
        <dbReference type="ARBA" id="ARBA00006394"/>
    </source>
</evidence>
<comment type="catalytic activity">
    <reaction evidence="6 9">
        <text>glyoxylate + acetyl-CoA + H2O = (S)-malate + CoA + H(+)</text>
        <dbReference type="Rhea" id="RHEA:18181"/>
        <dbReference type="ChEBI" id="CHEBI:15377"/>
        <dbReference type="ChEBI" id="CHEBI:15378"/>
        <dbReference type="ChEBI" id="CHEBI:15589"/>
        <dbReference type="ChEBI" id="CHEBI:36655"/>
        <dbReference type="ChEBI" id="CHEBI:57287"/>
        <dbReference type="ChEBI" id="CHEBI:57288"/>
        <dbReference type="EC" id="2.3.3.9"/>
    </reaction>
</comment>
<evidence type="ECO:0000256" key="3">
    <source>
        <dbReference type="ARBA" id="ARBA00022435"/>
    </source>
</evidence>
<evidence type="ECO:0000256" key="9">
    <source>
        <dbReference type="RuleBase" id="RU000555"/>
    </source>
</evidence>
<dbReference type="InterPro" id="IPR044856">
    <property type="entry name" value="Malate_synth_C_sf"/>
</dbReference>
<dbReference type="NCBIfam" id="TIGR01344">
    <property type="entry name" value="malate_syn_A"/>
    <property type="match status" value="1"/>
</dbReference>
<evidence type="ECO:0000256" key="8">
    <source>
        <dbReference type="PIRSR" id="PIRSR001363-1"/>
    </source>
</evidence>
<evidence type="ECO:0000256" key="2">
    <source>
        <dbReference type="ARBA" id="ARBA00012636"/>
    </source>
</evidence>
<evidence type="ECO:0000259" key="10">
    <source>
        <dbReference type="Pfam" id="PF01274"/>
    </source>
</evidence>
<dbReference type="Proteomes" id="UP000598174">
    <property type="component" value="Unassembled WGS sequence"/>
</dbReference>
<dbReference type="InterPro" id="IPR001465">
    <property type="entry name" value="Malate_synthase_TIM"/>
</dbReference>
<evidence type="ECO:0000256" key="6">
    <source>
        <dbReference type="ARBA" id="ARBA00047918"/>
    </source>
</evidence>
<dbReference type="GO" id="GO:0006097">
    <property type="term" value="P:glyoxylate cycle"/>
    <property type="evidence" value="ECO:0007669"/>
    <property type="project" value="UniProtKB-KW"/>
</dbReference>
<feature type="domain" description="Malate synthase N-terminal" evidence="11">
    <location>
        <begin position="2"/>
        <end position="51"/>
    </location>
</feature>
<feature type="active site" description="Proton acceptor" evidence="8">
    <location>
        <position position="146"/>
    </location>
</feature>
<name>A0A919MH30_9ACTN</name>
<evidence type="ECO:0000256" key="4">
    <source>
        <dbReference type="ARBA" id="ARBA00022532"/>
    </source>
</evidence>
<dbReference type="InterPro" id="IPR019830">
    <property type="entry name" value="Malate_synthase_CS"/>
</dbReference>
<protein>
    <recommendedName>
        <fullName evidence="7 9">Malate synthase</fullName>
        <ecNumber evidence="2 9">2.3.3.9</ecNumber>
    </recommendedName>
</protein>
<dbReference type="Gene3D" id="3.20.20.360">
    <property type="entry name" value="Malate synthase, domain 3"/>
    <property type="match status" value="1"/>
</dbReference>
<comment type="similarity">
    <text evidence="1 9">Belongs to the malate synthase family.</text>
</comment>
<dbReference type="EC" id="2.3.3.9" evidence="2 9"/>
<evidence type="ECO:0000313" key="13">
    <source>
        <dbReference type="EMBL" id="GIE12225.1"/>
    </source>
</evidence>
<dbReference type="EMBL" id="BOMM01000038">
    <property type="protein sequence ID" value="GIE12225.1"/>
    <property type="molecule type" value="Genomic_DNA"/>
</dbReference>
<dbReference type="Pfam" id="PF01274">
    <property type="entry name" value="MS_TIM-barrel"/>
    <property type="match status" value="1"/>
</dbReference>
<keyword evidence="3 9" id="KW-0329">Glyoxylate bypass</keyword>
<evidence type="ECO:0000256" key="5">
    <source>
        <dbReference type="ARBA" id="ARBA00022679"/>
    </source>
</evidence>
<dbReference type="Pfam" id="PF20656">
    <property type="entry name" value="MS_N"/>
    <property type="match status" value="1"/>
</dbReference>
<dbReference type="PANTHER" id="PTHR42902">
    <property type="entry name" value="MALATE SYNTHASE"/>
    <property type="match status" value="1"/>
</dbReference>
<dbReference type="RefSeq" id="WP_203818715.1">
    <property type="nucleotide sequence ID" value="NZ_BAAABP010000054.1"/>
</dbReference>
<dbReference type="GO" id="GO:0004474">
    <property type="term" value="F:malate synthase activity"/>
    <property type="evidence" value="ECO:0007669"/>
    <property type="project" value="UniProtKB-EC"/>
</dbReference>
<dbReference type="FunFam" id="1.20.1220.12:FF:000001">
    <property type="entry name" value="Malate synthase"/>
    <property type="match status" value="1"/>
</dbReference>
<organism evidence="13 14">
    <name type="scientific">Paractinoplanes ferrugineus</name>
    <dbReference type="NCBI Taxonomy" id="113564"/>
    <lineage>
        <taxon>Bacteria</taxon>
        <taxon>Bacillati</taxon>
        <taxon>Actinomycetota</taxon>
        <taxon>Actinomycetes</taxon>
        <taxon>Micromonosporales</taxon>
        <taxon>Micromonosporaceae</taxon>
        <taxon>Paractinoplanes</taxon>
    </lineage>
</organism>
<dbReference type="InterPro" id="IPR011076">
    <property type="entry name" value="Malate_synth_sf"/>
</dbReference>
<keyword evidence="14" id="KW-1185">Reference proteome</keyword>
<comment type="caution">
    <text evidence="13">The sequence shown here is derived from an EMBL/GenBank/DDBJ whole genome shotgun (WGS) entry which is preliminary data.</text>
</comment>
<feature type="domain" description="Malate synthase C-terminal" evidence="12">
    <location>
        <begin position="395"/>
        <end position="514"/>
    </location>
</feature>
<evidence type="ECO:0000313" key="14">
    <source>
        <dbReference type="Proteomes" id="UP000598174"/>
    </source>
</evidence>
<dbReference type="AlphaFoldDB" id="A0A919MH30"/>
<dbReference type="InterPro" id="IPR046363">
    <property type="entry name" value="MS_N_TIM-barrel_dom"/>
</dbReference>
<dbReference type="PIRSF" id="PIRSF001363">
    <property type="entry name" value="Malate_synth"/>
    <property type="match status" value="1"/>
</dbReference>
<feature type="domain" description="Malate synthase TIM barrel" evidence="10">
    <location>
        <begin position="142"/>
        <end position="387"/>
    </location>
</feature>
<dbReference type="CDD" id="cd00727">
    <property type="entry name" value="malate_synt_A"/>
    <property type="match status" value="1"/>
</dbReference>
<reference evidence="13" key="1">
    <citation type="submission" date="2021-01" db="EMBL/GenBank/DDBJ databases">
        <title>Whole genome shotgun sequence of Actinoplanes ferrugineus NBRC 15555.</title>
        <authorList>
            <person name="Komaki H."/>
            <person name="Tamura T."/>
        </authorList>
    </citation>
    <scope>NUCLEOTIDE SEQUENCE</scope>
    <source>
        <strain evidence="13">NBRC 15555</strain>
    </source>
</reference>
<evidence type="ECO:0000259" key="12">
    <source>
        <dbReference type="Pfam" id="PF20659"/>
    </source>
</evidence>
<dbReference type="Pfam" id="PF20659">
    <property type="entry name" value="MS_C"/>
    <property type="match status" value="1"/>
</dbReference>
<sequence length="515" mass="57605">MTEILSDEARAFVVELNRRFRPRRDELLAARAARRAEIAAGKSLGFLAETADIRAAEWQAPAAPADLTDRRVEITGPTERKMTINALNSGAKVWLADLEDANTPHWQNVIDGQQNLYAAIRRTISLATPRKKYELNGGPYPTIVMRPRGWHLDERHLDVDGEPAVGALVDFGLYFFHNAKELLERGSGPYFYLPKMESHREAALWNDVFTYAQEALGIPHGTVRATVLIETIPAAFEMEEILYALRDHISGLNAGRWDYLFSIIKYFRDNPNMILPDRASVTMTAPFMRAYTELLVSTCHRRGAFAMGGMAAFIPSRRDPQVNEVALGKVREDKEREAGDGFDGSWVAHPDLVPVCQEIFDRVLGDRPNQLDRQRPEVRVDAAQLLAVASTGAEVTEAGLRGNVSVALQYLEAWLRGNGAVAINNLMEDAATAEISRSQVWQWIHNEVRLPDGTEISAELVGRIEDEELVKIRKAIGDEAWAASRFDDARKLFERVALSDDFADFLTTAAYDSID</sequence>
<dbReference type="InterPro" id="IPR006252">
    <property type="entry name" value="Malate_synthA"/>
</dbReference>
<dbReference type="GO" id="GO:0006099">
    <property type="term" value="P:tricarboxylic acid cycle"/>
    <property type="evidence" value="ECO:0007669"/>
    <property type="project" value="UniProtKB-KW"/>
</dbReference>
<keyword evidence="5 9" id="KW-0808">Transferase</keyword>
<dbReference type="GO" id="GO:0005737">
    <property type="term" value="C:cytoplasm"/>
    <property type="evidence" value="ECO:0007669"/>
    <property type="project" value="TreeGrafter"/>
</dbReference>
<evidence type="ECO:0000256" key="7">
    <source>
        <dbReference type="ARBA" id="ARBA00068441"/>
    </source>
</evidence>
<dbReference type="Gene3D" id="1.20.1220.12">
    <property type="entry name" value="Malate synthase, domain III"/>
    <property type="match status" value="1"/>
</dbReference>
<accession>A0A919MH30</accession>
<dbReference type="InterPro" id="IPR048355">
    <property type="entry name" value="MS_C"/>
</dbReference>
<evidence type="ECO:0000259" key="11">
    <source>
        <dbReference type="Pfam" id="PF20656"/>
    </source>
</evidence>
<feature type="active site" description="Proton donor" evidence="8">
    <location>
        <position position="429"/>
    </location>
</feature>
<dbReference type="FunFam" id="3.20.20.360:FF:000001">
    <property type="entry name" value="Malate synthase"/>
    <property type="match status" value="1"/>
</dbReference>
<dbReference type="InterPro" id="IPR048356">
    <property type="entry name" value="MS_N"/>
</dbReference>
<dbReference type="PROSITE" id="PS00510">
    <property type="entry name" value="MALATE_SYNTHASE"/>
    <property type="match status" value="1"/>
</dbReference>
<comment type="pathway">
    <text evidence="9">Carbohydrate metabolism; glyoxylate cycle; (S)-malate from isocitrate: step 2/2.</text>
</comment>
<keyword evidence="4 9" id="KW-0816">Tricarboxylic acid cycle</keyword>
<dbReference type="PANTHER" id="PTHR42902:SF1">
    <property type="entry name" value="MALATE SYNTHASE 1-RELATED"/>
    <property type="match status" value="1"/>
</dbReference>